<proteinExistence type="predicted"/>
<gene>
    <name evidence="2" type="ORF">SAMN05216438_101178</name>
</gene>
<dbReference type="OrthoDB" id="2241131at2"/>
<organism evidence="2 3">
    <name type="scientific">Lactococcus garvieae</name>
    <dbReference type="NCBI Taxonomy" id="1363"/>
    <lineage>
        <taxon>Bacteria</taxon>
        <taxon>Bacillati</taxon>
        <taxon>Bacillota</taxon>
        <taxon>Bacilli</taxon>
        <taxon>Lactobacillales</taxon>
        <taxon>Streptococcaceae</taxon>
        <taxon>Lactococcus</taxon>
    </lineage>
</organism>
<dbReference type="EMBL" id="FOTJ01000001">
    <property type="protein sequence ID" value="SFL08801.1"/>
    <property type="molecule type" value="Genomic_DNA"/>
</dbReference>
<protein>
    <submittedName>
        <fullName evidence="2">Putative adhesin</fullName>
    </submittedName>
</protein>
<feature type="domain" description="DUF4097" evidence="1">
    <location>
        <begin position="58"/>
        <end position="277"/>
    </location>
</feature>
<sequence>MKNKRTIVAALIMIVSGVILLGVGLATGGKTSLVWKEGRPQISHLISTQQTFASDKVKNLIVNSKDADLEIIAGSSLKVESHLLDQKPELRLQDQTLNIEARKSAFDFNLGLNFGKMGQEKIIVTVPEDMDFQKIIIDGTSGQKTLHDLKVESLKINLRDGGLALEKVKGNQLTMNISDAAWQLRDVILSGHLKVTSNDGASVLKRMTAQSMDFASNDGATIFENLRLKERSKIVKKDGQLKMINSQWPGLNAEAEELYVNHVKKEFPYQTGNQEKALTVEVTDGSFYLINE</sequence>
<dbReference type="RefSeq" id="WP_074749964.1">
    <property type="nucleotide sequence ID" value="NZ_CAXVJC010000003.1"/>
</dbReference>
<evidence type="ECO:0000259" key="1">
    <source>
        <dbReference type="Pfam" id="PF13349"/>
    </source>
</evidence>
<accession>A0A1I4EXC9</accession>
<name>A0A1I4EXC9_9LACT</name>
<dbReference type="InterPro" id="IPR025164">
    <property type="entry name" value="Toastrack_DUF4097"/>
</dbReference>
<reference evidence="2 3" key="1">
    <citation type="submission" date="2016-10" db="EMBL/GenBank/DDBJ databases">
        <authorList>
            <person name="de Groot N.N."/>
        </authorList>
    </citation>
    <scope>NUCLEOTIDE SEQUENCE [LARGE SCALE GENOMIC DNA]</scope>
    <source>
        <strain evidence="2 3">M79</strain>
    </source>
</reference>
<dbReference type="Proteomes" id="UP000181969">
    <property type="component" value="Unassembled WGS sequence"/>
</dbReference>
<evidence type="ECO:0000313" key="3">
    <source>
        <dbReference type="Proteomes" id="UP000181969"/>
    </source>
</evidence>
<dbReference type="AlphaFoldDB" id="A0A1I4EXC9"/>
<dbReference type="Pfam" id="PF13349">
    <property type="entry name" value="DUF4097"/>
    <property type="match status" value="1"/>
</dbReference>
<evidence type="ECO:0000313" key="2">
    <source>
        <dbReference type="EMBL" id="SFL08801.1"/>
    </source>
</evidence>